<gene>
    <name evidence="2" type="ORF">KC19_2G122100</name>
</gene>
<comment type="caution">
    <text evidence="2">The sequence shown here is derived from an EMBL/GenBank/DDBJ whole genome shotgun (WGS) entry which is preliminary data.</text>
</comment>
<proteinExistence type="predicted"/>
<dbReference type="Proteomes" id="UP000822688">
    <property type="component" value="Chromosome 2"/>
</dbReference>
<evidence type="ECO:0000313" key="3">
    <source>
        <dbReference type="Proteomes" id="UP000822688"/>
    </source>
</evidence>
<protein>
    <submittedName>
        <fullName evidence="2">Uncharacterized protein</fullName>
    </submittedName>
</protein>
<evidence type="ECO:0000256" key="1">
    <source>
        <dbReference type="SAM" id="MobiDB-lite"/>
    </source>
</evidence>
<name>A0A8T0IUN0_CERPU</name>
<organism evidence="2 3">
    <name type="scientific">Ceratodon purpureus</name>
    <name type="common">Fire moss</name>
    <name type="synonym">Dicranum purpureum</name>
    <dbReference type="NCBI Taxonomy" id="3225"/>
    <lineage>
        <taxon>Eukaryota</taxon>
        <taxon>Viridiplantae</taxon>
        <taxon>Streptophyta</taxon>
        <taxon>Embryophyta</taxon>
        <taxon>Bryophyta</taxon>
        <taxon>Bryophytina</taxon>
        <taxon>Bryopsida</taxon>
        <taxon>Dicranidae</taxon>
        <taxon>Pseudoditrichales</taxon>
        <taxon>Ditrichaceae</taxon>
        <taxon>Ceratodon</taxon>
    </lineage>
</organism>
<reference evidence="2" key="1">
    <citation type="submission" date="2020-06" db="EMBL/GenBank/DDBJ databases">
        <title>WGS assembly of Ceratodon purpureus strain R40.</title>
        <authorList>
            <person name="Carey S.B."/>
            <person name="Jenkins J."/>
            <person name="Shu S."/>
            <person name="Lovell J.T."/>
            <person name="Sreedasyam A."/>
            <person name="Maumus F."/>
            <person name="Tiley G.P."/>
            <person name="Fernandez-Pozo N."/>
            <person name="Barry K."/>
            <person name="Chen C."/>
            <person name="Wang M."/>
            <person name="Lipzen A."/>
            <person name="Daum C."/>
            <person name="Saski C.A."/>
            <person name="Payton A.C."/>
            <person name="Mcbreen J.C."/>
            <person name="Conrad R.E."/>
            <person name="Kollar L.M."/>
            <person name="Olsson S."/>
            <person name="Huttunen S."/>
            <person name="Landis J.B."/>
            <person name="Wickett N.J."/>
            <person name="Johnson M.G."/>
            <person name="Rensing S.A."/>
            <person name="Grimwood J."/>
            <person name="Schmutz J."/>
            <person name="Mcdaniel S.F."/>
        </authorList>
    </citation>
    <scope>NUCLEOTIDE SEQUENCE</scope>
    <source>
        <strain evidence="2">R40</strain>
    </source>
</reference>
<dbReference type="EMBL" id="CM026422">
    <property type="protein sequence ID" value="KAG0586847.1"/>
    <property type="molecule type" value="Genomic_DNA"/>
</dbReference>
<feature type="region of interest" description="Disordered" evidence="1">
    <location>
        <begin position="31"/>
        <end position="57"/>
    </location>
</feature>
<evidence type="ECO:0000313" key="2">
    <source>
        <dbReference type="EMBL" id="KAG0586847.1"/>
    </source>
</evidence>
<feature type="compositionally biased region" description="Basic residues" evidence="1">
    <location>
        <begin position="122"/>
        <end position="131"/>
    </location>
</feature>
<keyword evidence="3" id="KW-1185">Reference proteome</keyword>
<feature type="compositionally biased region" description="Polar residues" evidence="1">
    <location>
        <begin position="103"/>
        <end position="113"/>
    </location>
</feature>
<feature type="region of interest" description="Disordered" evidence="1">
    <location>
        <begin position="92"/>
        <end position="131"/>
    </location>
</feature>
<accession>A0A8T0IUN0</accession>
<dbReference type="AlphaFoldDB" id="A0A8T0IUN0"/>
<sequence length="131" mass="14964">MEARNHGAVKNQKSKITLPQNNIHEIGILPALHPNTPTAHHYSHHANRYAPDPPRPKAIKNSQAMQVLRHDHTHYNLHTNTKLTTFAQIANRPTRWPKGARTTYPNTTSTPARNEQREKSTRARARYRSGT</sequence>